<feature type="binding site" evidence="23">
    <location>
        <position position="252"/>
    </location>
    <ligand>
        <name>substrate</name>
    </ligand>
</feature>
<evidence type="ECO:0000256" key="9">
    <source>
        <dbReference type="ARBA" id="ARBA00022824"/>
    </source>
</evidence>
<evidence type="ECO:0000256" key="8">
    <source>
        <dbReference type="ARBA" id="ARBA00022723"/>
    </source>
</evidence>
<dbReference type="AlphaFoldDB" id="A0A8C6QUY9"/>
<keyword evidence="10" id="KW-0492">Microsome</keyword>
<evidence type="ECO:0000256" key="16">
    <source>
        <dbReference type="ARBA" id="ARBA00023166"/>
    </source>
</evidence>
<keyword evidence="9 21" id="KW-0256">Endoplasmic reticulum</keyword>
<dbReference type="PIRSF" id="PIRSF000047">
    <property type="entry name" value="Cytochrome_CYPVIIA1"/>
    <property type="match status" value="1"/>
</dbReference>
<evidence type="ECO:0000256" key="4">
    <source>
        <dbReference type="ARBA" id="ARBA00004860"/>
    </source>
</evidence>
<feature type="binding site" description="axial binding residue" evidence="22">
    <location>
        <position position="405"/>
    </location>
    <ligand>
        <name>heme</name>
        <dbReference type="ChEBI" id="CHEBI:30413"/>
    </ligand>
    <ligandPart>
        <name>Fe</name>
        <dbReference type="ChEBI" id="CHEBI:18248"/>
    </ligandPart>
</feature>
<evidence type="ECO:0000256" key="6">
    <source>
        <dbReference type="ARBA" id="ARBA00022548"/>
    </source>
</evidence>
<evidence type="ECO:0000256" key="10">
    <source>
        <dbReference type="ARBA" id="ARBA00022848"/>
    </source>
</evidence>
<dbReference type="FunFam" id="1.10.630.10:FF:000065">
    <property type="entry name" value="Cytochrome P450 family 7 subfamily B member 1"/>
    <property type="match status" value="1"/>
</dbReference>
<dbReference type="GO" id="GO:0008203">
    <property type="term" value="P:cholesterol metabolic process"/>
    <property type="evidence" value="ECO:0007669"/>
    <property type="project" value="UniProtKB-KW"/>
</dbReference>
<dbReference type="InterPro" id="IPR002403">
    <property type="entry name" value="Cyt_P450_E_grp-IV"/>
</dbReference>
<comment type="pathway">
    <text evidence="4">Lipid metabolism; bile acid biosynthesis.</text>
</comment>
<keyword evidence="16" id="KW-1207">Sterol metabolism</keyword>
<keyword evidence="6" id="KW-0153">Cholesterol metabolism</keyword>
<dbReference type="Proteomes" id="UP000694381">
    <property type="component" value="Unassembled WGS sequence"/>
</dbReference>
<evidence type="ECO:0000313" key="24">
    <source>
        <dbReference type="Ensembl" id="ENSNGAP00000008261.1"/>
    </source>
</evidence>
<keyword evidence="25" id="KW-1185">Reference proteome</keyword>
<evidence type="ECO:0000256" key="17">
    <source>
        <dbReference type="ARBA" id="ARBA00023221"/>
    </source>
</evidence>
<keyword evidence="13" id="KW-0503">Monooxygenase</keyword>
<evidence type="ECO:0000256" key="3">
    <source>
        <dbReference type="ARBA" id="ARBA00004586"/>
    </source>
</evidence>
<dbReference type="InterPro" id="IPR036396">
    <property type="entry name" value="Cyt_P450_sf"/>
</dbReference>
<reference evidence="24" key="1">
    <citation type="submission" date="2025-08" db="UniProtKB">
        <authorList>
            <consortium name="Ensembl"/>
        </authorList>
    </citation>
    <scope>IDENTIFICATION</scope>
</reference>
<protein>
    <recommendedName>
        <fullName evidence="18">25/26-hydroxycholesterol 7alpha-hydroxylase</fullName>
        <ecNumber evidence="18">1.14.14.29</ecNumber>
    </recommendedName>
    <alternativeName>
        <fullName evidence="20">Hippocampal transcript 1 protein</fullName>
    </alternativeName>
    <alternativeName>
        <fullName evidence="19">Oxysterol 7-alpha-hydroxylase</fullName>
    </alternativeName>
</protein>
<evidence type="ECO:0000256" key="20">
    <source>
        <dbReference type="ARBA" id="ARBA00084016"/>
    </source>
</evidence>
<dbReference type="OMA" id="WSEVVQM"/>
<keyword evidence="15 21" id="KW-0472">Membrane</keyword>
<dbReference type="InterPro" id="IPR050529">
    <property type="entry name" value="CYP450_sterol_14alpha_dmase"/>
</dbReference>
<dbReference type="GO" id="GO:0005789">
    <property type="term" value="C:endoplasmic reticulum membrane"/>
    <property type="evidence" value="ECO:0007669"/>
    <property type="project" value="UniProtKB-SubCell"/>
</dbReference>
<evidence type="ECO:0000256" key="7">
    <source>
        <dbReference type="ARBA" id="ARBA00022617"/>
    </source>
</evidence>
<evidence type="ECO:0000256" key="12">
    <source>
        <dbReference type="ARBA" id="ARBA00023004"/>
    </source>
</evidence>
<evidence type="ECO:0000256" key="11">
    <source>
        <dbReference type="ARBA" id="ARBA00023002"/>
    </source>
</evidence>
<dbReference type="EC" id="1.14.14.29" evidence="18"/>
<comment type="subcellular location">
    <subcellularLocation>
        <location evidence="3 21">Endoplasmic reticulum membrane</location>
    </subcellularLocation>
    <subcellularLocation>
        <location evidence="2">Microsome membrane</location>
    </subcellularLocation>
</comment>
<dbReference type="GO" id="GO:0005506">
    <property type="term" value="F:iron ion binding"/>
    <property type="evidence" value="ECO:0007669"/>
    <property type="project" value="InterPro"/>
</dbReference>
<dbReference type="GO" id="GO:0060740">
    <property type="term" value="P:prostate gland epithelium morphogenesis"/>
    <property type="evidence" value="ECO:0007669"/>
    <property type="project" value="Ensembl"/>
</dbReference>
<dbReference type="Pfam" id="PF00067">
    <property type="entry name" value="p450"/>
    <property type="match status" value="1"/>
</dbReference>
<evidence type="ECO:0000256" key="19">
    <source>
        <dbReference type="ARBA" id="ARBA00077814"/>
    </source>
</evidence>
<evidence type="ECO:0000256" key="15">
    <source>
        <dbReference type="ARBA" id="ARBA00023136"/>
    </source>
</evidence>
<feature type="binding site" evidence="23">
    <location>
        <position position="77"/>
    </location>
    <ligand>
        <name>substrate</name>
    </ligand>
</feature>
<dbReference type="PANTHER" id="PTHR24304:SF0">
    <property type="entry name" value="CYTOCHROME P450 7B1"/>
    <property type="match status" value="1"/>
</dbReference>
<dbReference type="GO" id="GO:0006699">
    <property type="term" value="P:bile acid biosynthetic process"/>
    <property type="evidence" value="ECO:0007669"/>
    <property type="project" value="Ensembl"/>
</dbReference>
<evidence type="ECO:0000256" key="14">
    <source>
        <dbReference type="ARBA" id="ARBA00023098"/>
    </source>
</evidence>
<dbReference type="GO" id="GO:0020037">
    <property type="term" value="F:heme binding"/>
    <property type="evidence" value="ECO:0007669"/>
    <property type="project" value="InterPro"/>
</dbReference>
<dbReference type="GO" id="GO:0033147">
    <property type="term" value="P:negative regulation of intracellular estrogen receptor signaling pathway"/>
    <property type="evidence" value="ECO:0007669"/>
    <property type="project" value="Ensembl"/>
</dbReference>
<organism evidence="24 25">
    <name type="scientific">Nannospalax galili</name>
    <name type="common">Northern Israeli blind subterranean mole rat</name>
    <name type="synonym">Spalax galili</name>
    <dbReference type="NCBI Taxonomy" id="1026970"/>
    <lineage>
        <taxon>Eukaryota</taxon>
        <taxon>Metazoa</taxon>
        <taxon>Chordata</taxon>
        <taxon>Craniata</taxon>
        <taxon>Vertebrata</taxon>
        <taxon>Euteleostomi</taxon>
        <taxon>Mammalia</taxon>
        <taxon>Eutheria</taxon>
        <taxon>Euarchontoglires</taxon>
        <taxon>Glires</taxon>
        <taxon>Rodentia</taxon>
        <taxon>Myomorpha</taxon>
        <taxon>Muroidea</taxon>
        <taxon>Spalacidae</taxon>
        <taxon>Spalacinae</taxon>
        <taxon>Nannospalax</taxon>
    </lineage>
</organism>
<keyword evidence="7 21" id="KW-0349">Heme</keyword>
<dbReference type="GO" id="GO:0033783">
    <property type="term" value="F:25-hydroxycholesterol 7-alpha-hydroxylase activity"/>
    <property type="evidence" value="ECO:0007669"/>
    <property type="project" value="UniProtKB-EC"/>
</dbReference>
<reference evidence="24" key="2">
    <citation type="submission" date="2025-09" db="UniProtKB">
        <authorList>
            <consortium name="Ensembl"/>
        </authorList>
    </citation>
    <scope>IDENTIFICATION</scope>
</reference>
<dbReference type="GO" id="GO:0008396">
    <property type="term" value="F:oxysterol 7-alpha-hydroxylase activity"/>
    <property type="evidence" value="ECO:0007669"/>
    <property type="project" value="TreeGrafter"/>
</dbReference>
<evidence type="ECO:0000256" key="13">
    <source>
        <dbReference type="ARBA" id="ARBA00023033"/>
    </source>
</evidence>
<evidence type="ECO:0000256" key="18">
    <source>
        <dbReference type="ARBA" id="ARBA00066428"/>
    </source>
</evidence>
<evidence type="ECO:0000313" key="25">
    <source>
        <dbReference type="Proteomes" id="UP000694381"/>
    </source>
</evidence>
<dbReference type="Ensembl" id="ENSNGAT00000013757.1">
    <property type="protein sequence ID" value="ENSNGAP00000008261.1"/>
    <property type="gene ID" value="ENSNGAG00000011298.1"/>
</dbReference>
<accession>A0A8C6QUY9</accession>
<dbReference type="GO" id="GO:0050679">
    <property type="term" value="P:positive regulation of epithelial cell proliferation"/>
    <property type="evidence" value="ECO:0007669"/>
    <property type="project" value="Ensembl"/>
</dbReference>
<dbReference type="PANTHER" id="PTHR24304">
    <property type="entry name" value="CYTOCHROME P450 FAMILY 7"/>
    <property type="match status" value="1"/>
</dbReference>
<dbReference type="GO" id="GO:0030520">
    <property type="term" value="P:estrogen receptor signaling pathway"/>
    <property type="evidence" value="ECO:0007669"/>
    <property type="project" value="Ensembl"/>
</dbReference>
<evidence type="ECO:0000256" key="1">
    <source>
        <dbReference type="ARBA" id="ARBA00001971"/>
    </source>
</evidence>
<evidence type="ECO:0000256" key="2">
    <source>
        <dbReference type="ARBA" id="ARBA00004524"/>
    </source>
</evidence>
<evidence type="ECO:0000256" key="5">
    <source>
        <dbReference type="ARBA" id="ARBA00010617"/>
    </source>
</evidence>
<dbReference type="GeneTree" id="ENSGT00940000153141"/>
<dbReference type="GO" id="GO:0035754">
    <property type="term" value="P:B cell chemotaxis"/>
    <property type="evidence" value="ECO:0007669"/>
    <property type="project" value="Ensembl"/>
</dbReference>
<keyword evidence="17" id="KW-0753">Steroid metabolism</keyword>
<comment type="similarity">
    <text evidence="5 21">Belongs to the cytochrome P450 family.</text>
</comment>
<dbReference type="InterPro" id="IPR001128">
    <property type="entry name" value="Cyt_P450"/>
</dbReference>
<keyword evidence="8 21" id="KW-0479">Metal-binding</keyword>
<comment type="cofactor">
    <cofactor evidence="1 21 22">
        <name>heme</name>
        <dbReference type="ChEBI" id="CHEBI:30413"/>
    </cofactor>
</comment>
<dbReference type="PRINTS" id="PR00465">
    <property type="entry name" value="EP450IV"/>
</dbReference>
<keyword evidence="12 21" id="KW-0408">Iron</keyword>
<proteinExistence type="inferred from homology"/>
<name>A0A8C6QUY9_NANGA</name>
<evidence type="ECO:0000256" key="21">
    <source>
        <dbReference type="PIRNR" id="PIRNR000047"/>
    </source>
</evidence>
<evidence type="ECO:0000256" key="23">
    <source>
        <dbReference type="PIRSR" id="PIRSR000047-2"/>
    </source>
</evidence>
<evidence type="ECO:0000256" key="22">
    <source>
        <dbReference type="PIRSR" id="PIRSR000047-1"/>
    </source>
</evidence>
<dbReference type="SUPFAM" id="SSF48264">
    <property type="entry name" value="Cytochrome P450"/>
    <property type="match status" value="1"/>
</dbReference>
<keyword evidence="14" id="KW-0443">Lipid metabolism</keyword>
<keyword evidence="11" id="KW-0560">Oxidoreductase</keyword>
<dbReference type="Gene3D" id="1.10.630.10">
    <property type="entry name" value="Cytochrome P450"/>
    <property type="match status" value="1"/>
</dbReference>
<sequence>IVRHSPIALVRPGEPPLIKGWLPYLGMALKFQKDPLNLMKTLQRKYGDIFTLLLGGKELKNPKQLSFRKFSKRISAKVFTVKKMMTDEDLGEDIHGAFHLLQGKALDSLLENMIQILNQIFESKLLKTTNWKTERMFPFISSLVFETTFTTIYGKILAGDREKIIGDLRDDFFKFDDKFPYLVSDIPIQFLGNVKSIRKKLIKCLTSEKLTTLQGSSEIVHRRQDILEKYYRVEDFEIGAHHLGLLWASVANTIPAMFWTMYYLLQYPEVMKVLRDEVEGLLQSTGQKIGPGLSLCFDREQLDSLVCLESTILEALRLSSFSSVFRFVEEDMSLDLEIDKYCLRKGDFVAIFPPVVHCDPEVFEAPEEFRFDRFLEDGKKKKNFFKRGKKLQYFMIPFGLGASKCPGRYFAIAEIKMLLIMFLTYFDLEVIDKKPIGLNYSRLFFGIQHPDSDISFRYKAKS</sequence>
<dbReference type="GO" id="GO:0050673">
    <property type="term" value="P:epithelial cell proliferation"/>
    <property type="evidence" value="ECO:0007669"/>
    <property type="project" value="Ensembl"/>
</dbReference>
<dbReference type="InterPro" id="IPR024204">
    <property type="entry name" value="Cyt_P450_CYP7A1-type"/>
</dbReference>
<dbReference type="GO" id="GO:0042632">
    <property type="term" value="P:cholesterol homeostasis"/>
    <property type="evidence" value="ECO:0007669"/>
    <property type="project" value="TreeGrafter"/>
</dbReference>